<dbReference type="Gene3D" id="4.10.240.10">
    <property type="entry name" value="Zn(2)-C6 fungal-type DNA-binding domain"/>
    <property type="match status" value="1"/>
</dbReference>
<evidence type="ECO:0000313" key="8">
    <source>
        <dbReference type="EMBL" id="KAL2837224.1"/>
    </source>
</evidence>
<evidence type="ECO:0000256" key="3">
    <source>
        <dbReference type="ARBA" id="ARBA00023125"/>
    </source>
</evidence>
<evidence type="ECO:0000256" key="1">
    <source>
        <dbReference type="ARBA" id="ARBA00004123"/>
    </source>
</evidence>
<evidence type="ECO:0000259" key="7">
    <source>
        <dbReference type="PROSITE" id="PS50048"/>
    </source>
</evidence>
<gene>
    <name evidence="8" type="ORF">BJX68DRAFT_274239</name>
</gene>
<dbReference type="InterPro" id="IPR036864">
    <property type="entry name" value="Zn2-C6_fun-type_DNA-bd_sf"/>
</dbReference>
<dbReference type="InterPro" id="IPR001138">
    <property type="entry name" value="Zn2Cys6_DnaBD"/>
</dbReference>
<dbReference type="SMART" id="SM00066">
    <property type="entry name" value="GAL4"/>
    <property type="match status" value="1"/>
</dbReference>
<dbReference type="PROSITE" id="PS00463">
    <property type="entry name" value="ZN2_CY6_FUNGAL_1"/>
    <property type="match status" value="1"/>
</dbReference>
<feature type="region of interest" description="Disordered" evidence="6">
    <location>
        <begin position="58"/>
        <end position="86"/>
    </location>
</feature>
<dbReference type="SUPFAM" id="SSF57701">
    <property type="entry name" value="Zn2/Cys6 DNA-binding domain"/>
    <property type="match status" value="1"/>
</dbReference>
<protein>
    <submittedName>
        <fullName evidence="8">Fungal-specific transcription factor domain-containing protein</fullName>
    </submittedName>
</protein>
<organism evidence="8 9">
    <name type="scientific">Aspergillus pseudodeflectus</name>
    <dbReference type="NCBI Taxonomy" id="176178"/>
    <lineage>
        <taxon>Eukaryota</taxon>
        <taxon>Fungi</taxon>
        <taxon>Dikarya</taxon>
        <taxon>Ascomycota</taxon>
        <taxon>Pezizomycotina</taxon>
        <taxon>Eurotiomycetes</taxon>
        <taxon>Eurotiomycetidae</taxon>
        <taxon>Eurotiales</taxon>
        <taxon>Aspergillaceae</taxon>
        <taxon>Aspergillus</taxon>
        <taxon>Aspergillus subgen. Nidulantes</taxon>
    </lineage>
</organism>
<dbReference type="EMBL" id="JBFXLR010000101">
    <property type="protein sequence ID" value="KAL2837224.1"/>
    <property type="molecule type" value="Genomic_DNA"/>
</dbReference>
<dbReference type="PANTHER" id="PTHR37534:SF44">
    <property type="entry name" value="ZN(II)2CYS6 TRANSCRIPTION FACTOR (EUROFUNG)"/>
    <property type="match status" value="1"/>
</dbReference>
<dbReference type="CDD" id="cd00067">
    <property type="entry name" value="GAL4"/>
    <property type="match status" value="1"/>
</dbReference>
<dbReference type="InterPro" id="IPR021858">
    <property type="entry name" value="Fun_TF"/>
</dbReference>
<feature type="domain" description="Zn(2)-C6 fungal-type" evidence="7">
    <location>
        <begin position="14"/>
        <end position="42"/>
    </location>
</feature>
<keyword evidence="2" id="KW-0805">Transcription regulation</keyword>
<dbReference type="PANTHER" id="PTHR37534">
    <property type="entry name" value="TRANSCRIPTIONAL ACTIVATOR PROTEIN UGA3"/>
    <property type="match status" value="1"/>
</dbReference>
<name>A0ABR4JCD1_9EURO</name>
<reference evidence="8 9" key="1">
    <citation type="submission" date="2024-07" db="EMBL/GenBank/DDBJ databases">
        <title>Section-level genome sequencing and comparative genomics of Aspergillus sections Usti and Cavernicolus.</title>
        <authorList>
            <consortium name="Lawrence Berkeley National Laboratory"/>
            <person name="Nybo J.L."/>
            <person name="Vesth T.C."/>
            <person name="Theobald S."/>
            <person name="Frisvad J.C."/>
            <person name="Larsen T.O."/>
            <person name="Kjaerboelling I."/>
            <person name="Rothschild-Mancinelli K."/>
            <person name="Lyhne E.K."/>
            <person name="Kogle M.E."/>
            <person name="Barry K."/>
            <person name="Clum A."/>
            <person name="Na H."/>
            <person name="Ledsgaard L."/>
            <person name="Lin J."/>
            <person name="Lipzen A."/>
            <person name="Kuo A."/>
            <person name="Riley R."/>
            <person name="Mondo S."/>
            <person name="LaButti K."/>
            <person name="Haridas S."/>
            <person name="Pangalinan J."/>
            <person name="Salamov A.A."/>
            <person name="Simmons B.A."/>
            <person name="Magnuson J.K."/>
            <person name="Chen J."/>
            <person name="Drula E."/>
            <person name="Henrissat B."/>
            <person name="Wiebenga A."/>
            <person name="Lubbers R.J."/>
            <person name="Gomes A.C."/>
            <person name="Macurrencykelacurrency M.R."/>
            <person name="Stajich J."/>
            <person name="Grigoriev I.V."/>
            <person name="Mortensen U.H."/>
            <person name="De vries R.P."/>
            <person name="Baker S.E."/>
            <person name="Andersen M.R."/>
        </authorList>
    </citation>
    <scope>NUCLEOTIDE SEQUENCE [LARGE SCALE GENOMIC DNA]</scope>
    <source>
        <strain evidence="8 9">CBS 756.74</strain>
    </source>
</reference>
<evidence type="ECO:0000256" key="5">
    <source>
        <dbReference type="ARBA" id="ARBA00023242"/>
    </source>
</evidence>
<dbReference type="Pfam" id="PF11951">
    <property type="entry name" value="Fungal_trans_2"/>
    <property type="match status" value="1"/>
</dbReference>
<keyword evidence="3" id="KW-0238">DNA-binding</keyword>
<dbReference type="Proteomes" id="UP001610444">
    <property type="component" value="Unassembled WGS sequence"/>
</dbReference>
<proteinExistence type="predicted"/>
<evidence type="ECO:0000256" key="6">
    <source>
        <dbReference type="SAM" id="MobiDB-lite"/>
    </source>
</evidence>
<comment type="caution">
    <text evidence="8">The sequence shown here is derived from an EMBL/GenBank/DDBJ whole genome shotgun (WGS) entry which is preliminary data.</text>
</comment>
<sequence length="608" mass="67287">MQNIPRNRLKTRTGCLRCKQRKIKCDEAIPHCNQCMRRGYECPGYKRPLKWSSKYEVGRAAQPGQETPPGSDSTPQENDSDFPCRPQLPDLTLPGDEVFPAFPIELVNESTHFPEWLDVAAIGISGIPPALEDEDTSIFRYYFTTVCRVNSCFDSARNFFRLEIGNLTGSCLLIYHSILSMSAAHLAANRTDMAMVSLRHKTQAITSLNREITQFSESREASDGLALDSTAELLLATVILGMTDGWHNPSSLGITHLHGARSLLKKWLSNKDGLEHSSRLGSFVVGVMAYWEAMSSFLIAQPLDKIEYMDQFEDLDVTILCQPNPWTGICTPLFVYLAKAGTLVRQRLSLRKLACDAGTASVCHTLDANLLEHARTVEKSILSYRPPNPSQISQVDTEDARTPTDHLVQIARIYRLSALLELYCSFPELVETNAETHTQKSRFDTLKNLLSMATSILTLIAAVPASSGVTCLLTLPLIIAGSTLQHVANPNLFSSNQEPTAEGISSQSLFSTELAALPNIPAVLTYYRNVVRERITAVHRYVGVAAIARGLEILEKVWARSDLGYAVGEVRNDAGTDGDRGEKGGEQWSGFVLWTDVMVDERLETIFG</sequence>
<dbReference type="RefSeq" id="XP_070892454.1">
    <property type="nucleotide sequence ID" value="XM_071047618.1"/>
</dbReference>
<evidence type="ECO:0000256" key="2">
    <source>
        <dbReference type="ARBA" id="ARBA00023015"/>
    </source>
</evidence>
<evidence type="ECO:0000313" key="9">
    <source>
        <dbReference type="Proteomes" id="UP001610444"/>
    </source>
</evidence>
<keyword evidence="4" id="KW-0804">Transcription</keyword>
<comment type="subcellular location">
    <subcellularLocation>
        <location evidence="1">Nucleus</location>
    </subcellularLocation>
</comment>
<keyword evidence="5" id="KW-0539">Nucleus</keyword>
<accession>A0ABR4JCD1</accession>
<keyword evidence="9" id="KW-1185">Reference proteome</keyword>
<dbReference type="GeneID" id="98162782"/>
<evidence type="ECO:0000256" key="4">
    <source>
        <dbReference type="ARBA" id="ARBA00023163"/>
    </source>
</evidence>
<feature type="compositionally biased region" description="Polar residues" evidence="6">
    <location>
        <begin position="64"/>
        <end position="77"/>
    </location>
</feature>
<dbReference type="Pfam" id="PF00172">
    <property type="entry name" value="Zn_clus"/>
    <property type="match status" value="1"/>
</dbReference>
<dbReference type="PROSITE" id="PS50048">
    <property type="entry name" value="ZN2_CY6_FUNGAL_2"/>
    <property type="match status" value="1"/>
</dbReference>